<reference evidence="10 11" key="1">
    <citation type="submission" date="2022-03" db="EMBL/GenBank/DDBJ databases">
        <authorList>
            <person name="Koch H."/>
        </authorList>
    </citation>
    <scope>NUCLEOTIDE SEQUENCE [LARGE SCALE GENOMIC DNA]</scope>
    <source>
        <strain evidence="10 11">G1</strain>
    </source>
</reference>
<keyword evidence="11" id="KW-1185">Reference proteome</keyword>
<comment type="cofactor">
    <cofactor evidence="1 9">
        <name>FAD</name>
        <dbReference type="ChEBI" id="CHEBI:57692"/>
    </cofactor>
</comment>
<name>A0ABM9D9C0_9BACT</name>
<dbReference type="Gene3D" id="3.20.20.220">
    <property type="match status" value="1"/>
</dbReference>
<dbReference type="RefSeq" id="WP_305732003.1">
    <property type="nucleotide sequence ID" value="NZ_OW150024.1"/>
</dbReference>
<dbReference type="GO" id="GO:0004489">
    <property type="term" value="F:methylenetetrahydrofolate reductase [NAD(P)H] activity"/>
    <property type="evidence" value="ECO:0007669"/>
    <property type="project" value="UniProtKB-EC"/>
</dbReference>
<evidence type="ECO:0000256" key="3">
    <source>
        <dbReference type="ARBA" id="ARBA00006743"/>
    </source>
</evidence>
<dbReference type="PANTHER" id="PTHR45754:SF3">
    <property type="entry name" value="METHYLENETETRAHYDROFOLATE REDUCTASE (NADPH)"/>
    <property type="match status" value="1"/>
</dbReference>
<dbReference type="SUPFAM" id="SSF51730">
    <property type="entry name" value="FAD-linked oxidoreductase"/>
    <property type="match status" value="1"/>
</dbReference>
<dbReference type="CDD" id="cd00537">
    <property type="entry name" value="MTHFR"/>
    <property type="match status" value="1"/>
</dbReference>
<gene>
    <name evidence="10" type="primary">metF</name>
    <name evidence="10" type="ORF">GEAMG1_1335</name>
</gene>
<evidence type="ECO:0000313" key="11">
    <source>
        <dbReference type="Proteomes" id="UP001295463"/>
    </source>
</evidence>
<dbReference type="InterPro" id="IPR003171">
    <property type="entry name" value="Mehydrof_redctse-like"/>
</dbReference>
<evidence type="ECO:0000256" key="5">
    <source>
        <dbReference type="ARBA" id="ARBA00022827"/>
    </source>
</evidence>
<evidence type="ECO:0000256" key="2">
    <source>
        <dbReference type="ARBA" id="ARBA00004777"/>
    </source>
</evidence>
<evidence type="ECO:0000256" key="1">
    <source>
        <dbReference type="ARBA" id="ARBA00001974"/>
    </source>
</evidence>
<dbReference type="EMBL" id="OW150024">
    <property type="protein sequence ID" value="CAH2031165.1"/>
    <property type="molecule type" value="Genomic_DNA"/>
</dbReference>
<sequence>MKIAEKLATAGPFISVEYFPPKEQQEWPAFFQVVDRLAQLNPLFASVTYGAGGSTQSDSLEIVTRMQQEHGLETLAHLTCVGAESSRLTAFLDALATGGVSNVLALRGDLPKDAPPEALTTSPLLYASDLVTFTRSIHPEMGIGVAGYPEAHPEALSAEADLGYLKLKLDLGGDFAITQLFFDNALYFDFVAKARERGITKPIIPGILPVVSLKVIKRIVSLCGATIPADFLARLEEADRQGGAAAVQSVGIEHARNQAHGLLAGGAPGVHLYTLNRAEAILEITDGLL</sequence>
<comment type="pathway">
    <text evidence="2 9">One-carbon metabolism; tetrahydrofolate interconversion.</text>
</comment>
<keyword evidence="5 9" id="KW-0274">FAD</keyword>
<keyword evidence="4 9" id="KW-0285">Flavoprotein</keyword>
<evidence type="ECO:0000256" key="6">
    <source>
        <dbReference type="ARBA" id="ARBA00023002"/>
    </source>
</evidence>
<accession>A0ABM9D9C0</accession>
<evidence type="ECO:0000313" key="10">
    <source>
        <dbReference type="EMBL" id="CAH2031165.1"/>
    </source>
</evidence>
<dbReference type="Proteomes" id="UP001295463">
    <property type="component" value="Chromosome"/>
</dbReference>
<organism evidence="10 11">
    <name type="scientific">Trichlorobacter ammonificans</name>
    <dbReference type="NCBI Taxonomy" id="2916410"/>
    <lineage>
        <taxon>Bacteria</taxon>
        <taxon>Pseudomonadati</taxon>
        <taxon>Thermodesulfobacteriota</taxon>
        <taxon>Desulfuromonadia</taxon>
        <taxon>Geobacterales</taxon>
        <taxon>Geobacteraceae</taxon>
        <taxon>Trichlorobacter</taxon>
    </lineage>
</organism>
<evidence type="ECO:0000256" key="7">
    <source>
        <dbReference type="ARBA" id="ARBA00034478"/>
    </source>
</evidence>
<comment type="catalytic activity">
    <reaction evidence="8">
        <text>(6S)-5-methyl-5,6,7,8-tetrahydrofolate + NAD(+) = (6R)-5,10-methylene-5,6,7,8-tetrahydrofolate + NADH + H(+)</text>
        <dbReference type="Rhea" id="RHEA:19821"/>
        <dbReference type="ChEBI" id="CHEBI:15378"/>
        <dbReference type="ChEBI" id="CHEBI:15636"/>
        <dbReference type="ChEBI" id="CHEBI:18608"/>
        <dbReference type="ChEBI" id="CHEBI:57540"/>
        <dbReference type="ChEBI" id="CHEBI:57945"/>
        <dbReference type="EC" id="1.5.1.54"/>
    </reaction>
    <physiologicalReaction direction="right-to-left" evidence="8">
        <dbReference type="Rhea" id="RHEA:19823"/>
    </physiologicalReaction>
</comment>
<comment type="similarity">
    <text evidence="3 9">Belongs to the methylenetetrahydrofolate reductase family.</text>
</comment>
<evidence type="ECO:0000256" key="8">
    <source>
        <dbReference type="ARBA" id="ARBA00048628"/>
    </source>
</evidence>
<proteinExistence type="inferred from homology"/>
<keyword evidence="6 9" id="KW-0560">Oxidoreductase</keyword>
<comment type="pathway">
    <text evidence="7">Amino-acid biosynthesis; L-methionine biosynthesis via de novo pathway.</text>
</comment>
<evidence type="ECO:0000256" key="9">
    <source>
        <dbReference type="RuleBase" id="RU003862"/>
    </source>
</evidence>
<dbReference type="PANTHER" id="PTHR45754">
    <property type="entry name" value="METHYLENETETRAHYDROFOLATE REDUCTASE"/>
    <property type="match status" value="1"/>
</dbReference>
<dbReference type="Pfam" id="PF02219">
    <property type="entry name" value="MTHFR"/>
    <property type="match status" value="1"/>
</dbReference>
<evidence type="ECO:0000256" key="4">
    <source>
        <dbReference type="ARBA" id="ARBA00022630"/>
    </source>
</evidence>
<dbReference type="InterPro" id="IPR029041">
    <property type="entry name" value="FAD-linked_oxidoreductase-like"/>
</dbReference>
<protein>
    <recommendedName>
        <fullName evidence="9">Methylenetetrahydrofolate reductase</fullName>
    </recommendedName>
</protein>